<evidence type="ECO:0000256" key="3">
    <source>
        <dbReference type="ARBA" id="ARBA00005641"/>
    </source>
</evidence>
<dbReference type="Proteomes" id="UP000504609">
    <property type="component" value="Unplaced"/>
</dbReference>
<dbReference type="EC" id="3.2.1.78" evidence="4"/>
<evidence type="ECO:0000313" key="11">
    <source>
        <dbReference type="RefSeq" id="XP_022936204.1"/>
    </source>
</evidence>
<proteinExistence type="inferred from homology"/>
<dbReference type="GO" id="GO:0016985">
    <property type="term" value="F:mannan endo-1,4-beta-mannosidase activity"/>
    <property type="evidence" value="ECO:0007669"/>
    <property type="project" value="UniProtKB-EC"/>
</dbReference>
<evidence type="ECO:0000256" key="8">
    <source>
        <dbReference type="SAM" id="SignalP"/>
    </source>
</evidence>
<evidence type="ECO:0000256" key="2">
    <source>
        <dbReference type="ARBA" id="ARBA00004613"/>
    </source>
</evidence>
<evidence type="ECO:0000256" key="6">
    <source>
        <dbReference type="ARBA" id="ARBA00022801"/>
    </source>
</evidence>
<protein>
    <recommendedName>
        <fullName evidence="4">mannan endo-1,4-beta-mannosidase</fullName>
        <ecNumber evidence="4">3.2.1.78</ecNumber>
    </recommendedName>
</protein>
<feature type="chain" id="PRO_5026794713" description="mannan endo-1,4-beta-mannosidase" evidence="8">
    <location>
        <begin position="21"/>
        <end position="404"/>
    </location>
</feature>
<dbReference type="Gene3D" id="3.20.20.80">
    <property type="entry name" value="Glycosidases"/>
    <property type="match status" value="1"/>
</dbReference>
<organism evidence="10 11">
    <name type="scientific">Cucurbita moschata</name>
    <name type="common">Winter crookneck squash</name>
    <name type="synonym">Cucurbita pepo var. moschata</name>
    <dbReference type="NCBI Taxonomy" id="3662"/>
    <lineage>
        <taxon>Eukaryota</taxon>
        <taxon>Viridiplantae</taxon>
        <taxon>Streptophyta</taxon>
        <taxon>Embryophyta</taxon>
        <taxon>Tracheophyta</taxon>
        <taxon>Spermatophyta</taxon>
        <taxon>Magnoliopsida</taxon>
        <taxon>eudicotyledons</taxon>
        <taxon>Gunneridae</taxon>
        <taxon>Pentapetalae</taxon>
        <taxon>rosids</taxon>
        <taxon>fabids</taxon>
        <taxon>Cucurbitales</taxon>
        <taxon>Cucurbitaceae</taxon>
        <taxon>Cucurbiteae</taxon>
        <taxon>Cucurbita</taxon>
    </lineage>
</organism>
<dbReference type="GO" id="GO:0005576">
    <property type="term" value="C:extracellular region"/>
    <property type="evidence" value="ECO:0007669"/>
    <property type="project" value="UniProtKB-SubCell"/>
</dbReference>
<evidence type="ECO:0000256" key="1">
    <source>
        <dbReference type="ARBA" id="ARBA00001678"/>
    </source>
</evidence>
<keyword evidence="7" id="KW-0326">Glycosidase</keyword>
<name>A0A6J1F7N2_CUCMO</name>
<dbReference type="Pfam" id="PF26410">
    <property type="entry name" value="GH5_mannosidase"/>
    <property type="match status" value="1"/>
</dbReference>
<comment type="subcellular location">
    <subcellularLocation>
        <location evidence="2">Secreted</location>
    </subcellularLocation>
</comment>
<keyword evidence="5" id="KW-0964">Secreted</keyword>
<dbReference type="PANTHER" id="PTHR31451:SF60">
    <property type="entry name" value="MANNAN ENDO-1,4-BETA-MANNOSIDASE 1"/>
    <property type="match status" value="1"/>
</dbReference>
<keyword evidence="10" id="KW-1185">Reference proteome</keyword>
<accession>A0A6J1F7N2</accession>
<keyword evidence="8" id="KW-0732">Signal</keyword>
<dbReference type="GeneID" id="111442878"/>
<keyword evidence="6" id="KW-0378">Hydrolase</keyword>
<feature type="domain" description="Glycoside hydrolase family 5" evidence="9">
    <location>
        <begin position="24"/>
        <end position="351"/>
    </location>
</feature>
<dbReference type="AlphaFoldDB" id="A0A6J1F7N2"/>
<reference evidence="11" key="1">
    <citation type="submission" date="2025-08" db="UniProtKB">
        <authorList>
            <consortium name="RefSeq"/>
        </authorList>
    </citation>
    <scope>IDENTIFICATION</scope>
    <source>
        <tissue evidence="11">Young leaves</tissue>
    </source>
</reference>
<evidence type="ECO:0000313" key="10">
    <source>
        <dbReference type="Proteomes" id="UP000504609"/>
    </source>
</evidence>
<comment type="similarity">
    <text evidence="3">Belongs to the glycosyl hydrolase 5 (cellulase A) family.</text>
</comment>
<evidence type="ECO:0000256" key="5">
    <source>
        <dbReference type="ARBA" id="ARBA00022525"/>
    </source>
</evidence>
<dbReference type="GO" id="GO:0000272">
    <property type="term" value="P:polysaccharide catabolic process"/>
    <property type="evidence" value="ECO:0007669"/>
    <property type="project" value="InterPro"/>
</dbReference>
<dbReference type="PANTHER" id="PTHR31451">
    <property type="match status" value="1"/>
</dbReference>
<sequence length="404" mass="45272">MKLWSYVFVVLLPLVLRAEADDGFVTTKGHQLILNGSPFYANGFNAYWLMYFASDPSLRPKVSLAYQQAVNHSLAIGRTMAFNDGGSNPLQISPGQYNEKMFQGLDFVVAEARKYGIKLILSLVNNFANLGGRKQYVEWARNQGQSISSEDDFYTNSVVKGFYKNHVKTVLTRINTITGVAYKDDSTIMAWELMNEPRCLSDRSGNTVQAWIKEMAAYLKSIDGKHLLEVGLEGFYNQARYQGNPNFQVGTDFIANNQIPEIDFATVHSYPDEWLSGSSFEDQLSFLNTWLKEHTQDAQNVLHKPVLFAEFGKSKKDGGADKRDRLYHAIYSAVYSSAKGGGAATGAVFWQLLVEGMGSYGDGYEVVFSEDPSTANLISQESAKMIKIRKKHANLRNIRHKGRP</sequence>
<evidence type="ECO:0000256" key="7">
    <source>
        <dbReference type="ARBA" id="ARBA00023295"/>
    </source>
</evidence>
<dbReference type="InterPro" id="IPR045053">
    <property type="entry name" value="MAN-like"/>
</dbReference>
<evidence type="ECO:0000256" key="4">
    <source>
        <dbReference type="ARBA" id="ARBA00012706"/>
    </source>
</evidence>
<evidence type="ECO:0000259" key="9">
    <source>
        <dbReference type="Pfam" id="PF26410"/>
    </source>
</evidence>
<dbReference type="RefSeq" id="XP_022936204.1">
    <property type="nucleotide sequence ID" value="XM_023080436.1"/>
</dbReference>
<dbReference type="InterPro" id="IPR017853">
    <property type="entry name" value="GH"/>
</dbReference>
<gene>
    <name evidence="11" type="primary">LOC111442878</name>
</gene>
<dbReference type="KEGG" id="cmos:111442878"/>
<dbReference type="SUPFAM" id="SSF51445">
    <property type="entry name" value="(Trans)glycosidases"/>
    <property type="match status" value="1"/>
</dbReference>
<dbReference type="InterPro" id="IPR001547">
    <property type="entry name" value="Glyco_hydro_5"/>
</dbReference>
<dbReference type="FunFam" id="3.20.20.80:FF:000012">
    <property type="entry name" value="Mannan endo-1,4-beta-mannosidase 6"/>
    <property type="match status" value="1"/>
</dbReference>
<comment type="catalytic activity">
    <reaction evidence="1">
        <text>Random hydrolysis of (1-&gt;4)-beta-D-mannosidic linkages in mannans, galactomannans and glucomannans.</text>
        <dbReference type="EC" id="3.2.1.78"/>
    </reaction>
</comment>
<feature type="signal peptide" evidence="8">
    <location>
        <begin position="1"/>
        <end position="20"/>
    </location>
</feature>